<protein>
    <submittedName>
        <fullName evidence="3">Uncharacterized protein</fullName>
    </submittedName>
</protein>
<evidence type="ECO:0000259" key="2">
    <source>
        <dbReference type="Pfam" id="PF13439"/>
    </source>
</evidence>
<proteinExistence type="predicted"/>
<organism evidence="3 4">
    <name type="scientific">Candidatus Giovannonibacteria bacterium RIFCSPLOWO2_01_FULL_45_34</name>
    <dbReference type="NCBI Taxonomy" id="1798351"/>
    <lineage>
        <taxon>Bacteria</taxon>
        <taxon>Candidatus Giovannoniibacteriota</taxon>
    </lineage>
</organism>
<dbReference type="GO" id="GO:0016757">
    <property type="term" value="F:glycosyltransferase activity"/>
    <property type="evidence" value="ECO:0007669"/>
    <property type="project" value="InterPro"/>
</dbReference>
<reference evidence="3 4" key="1">
    <citation type="journal article" date="2016" name="Nat. Commun.">
        <title>Thousands of microbial genomes shed light on interconnected biogeochemical processes in an aquifer system.</title>
        <authorList>
            <person name="Anantharaman K."/>
            <person name="Brown C.T."/>
            <person name="Hug L.A."/>
            <person name="Sharon I."/>
            <person name="Castelle C.J."/>
            <person name="Probst A.J."/>
            <person name="Thomas B.C."/>
            <person name="Singh A."/>
            <person name="Wilkins M.J."/>
            <person name="Karaoz U."/>
            <person name="Brodie E.L."/>
            <person name="Williams K.H."/>
            <person name="Hubbard S.S."/>
            <person name="Banfield J.F."/>
        </authorList>
    </citation>
    <scope>NUCLEOTIDE SEQUENCE [LARGE SCALE GENOMIC DNA]</scope>
</reference>
<dbReference type="Pfam" id="PF13439">
    <property type="entry name" value="Glyco_transf_4"/>
    <property type="match status" value="1"/>
</dbReference>
<feature type="domain" description="Glycosyltransferase subfamily 4-like N-terminal" evidence="2">
    <location>
        <begin position="15"/>
        <end position="169"/>
    </location>
</feature>
<dbReference type="Proteomes" id="UP000178114">
    <property type="component" value="Unassembled WGS sequence"/>
</dbReference>
<evidence type="ECO:0000259" key="1">
    <source>
        <dbReference type="Pfam" id="PF00534"/>
    </source>
</evidence>
<evidence type="ECO:0000313" key="4">
    <source>
        <dbReference type="Proteomes" id="UP000178114"/>
    </source>
</evidence>
<feature type="domain" description="Glycosyl transferase family 1" evidence="1">
    <location>
        <begin position="177"/>
        <end position="297"/>
    </location>
</feature>
<gene>
    <name evidence="3" type="ORF">A2930_00725</name>
</gene>
<sequence>MKKILIATDSWRPHIDGVVRHIDAIIRQIKKRGMESVILHPRLFFSFSLPFYQDYRFTAYVRSKAKQIIEKEKPDYVHIMTSGPVGMAVRRICMENNINFTTTYSTHFPNYAKEYILKSNVVFNMIYSYLKWFHNAGAKTMVSTISLKEEVEKRGFNNVIVCPLGVDTEIFKSGSNKPELLQKAKRPVFTYLGRIAKEKNVEEFLKCRLPGTKLIIGNGPLKANFEVKYNDVIFAGEKRGQELTDLLSASDVFVFPSVTETFGLVILEALSCGIPVAAHNVMGPKDIISQGIDGYLDDNLVKAALKCLDIPRENCRKKALKFSWEHSVDIFINNLSQV</sequence>
<dbReference type="PANTHER" id="PTHR45947:SF3">
    <property type="entry name" value="SULFOQUINOVOSYL TRANSFERASE SQD2"/>
    <property type="match status" value="1"/>
</dbReference>
<dbReference type="EMBL" id="MFID01000018">
    <property type="protein sequence ID" value="OGF81080.1"/>
    <property type="molecule type" value="Genomic_DNA"/>
</dbReference>
<evidence type="ECO:0000313" key="3">
    <source>
        <dbReference type="EMBL" id="OGF81080.1"/>
    </source>
</evidence>
<dbReference type="Gene3D" id="3.40.50.2000">
    <property type="entry name" value="Glycogen Phosphorylase B"/>
    <property type="match status" value="2"/>
</dbReference>
<dbReference type="PANTHER" id="PTHR45947">
    <property type="entry name" value="SULFOQUINOVOSYL TRANSFERASE SQD2"/>
    <property type="match status" value="1"/>
</dbReference>
<dbReference type="CDD" id="cd03814">
    <property type="entry name" value="GT4-like"/>
    <property type="match status" value="1"/>
</dbReference>
<dbReference type="SUPFAM" id="SSF53756">
    <property type="entry name" value="UDP-Glycosyltransferase/glycogen phosphorylase"/>
    <property type="match status" value="1"/>
</dbReference>
<dbReference type="AlphaFoldDB" id="A0A1F5WZL9"/>
<comment type="caution">
    <text evidence="3">The sequence shown here is derived from an EMBL/GenBank/DDBJ whole genome shotgun (WGS) entry which is preliminary data.</text>
</comment>
<name>A0A1F5WZL9_9BACT</name>
<accession>A0A1F5WZL9</accession>
<dbReference type="InterPro" id="IPR028098">
    <property type="entry name" value="Glyco_trans_4-like_N"/>
</dbReference>
<dbReference type="STRING" id="1798351.A2930_00725"/>
<dbReference type="Pfam" id="PF00534">
    <property type="entry name" value="Glycos_transf_1"/>
    <property type="match status" value="1"/>
</dbReference>
<dbReference type="InterPro" id="IPR050194">
    <property type="entry name" value="Glycosyltransferase_grp1"/>
</dbReference>
<dbReference type="InterPro" id="IPR001296">
    <property type="entry name" value="Glyco_trans_1"/>
</dbReference>